<evidence type="ECO:0000259" key="8">
    <source>
        <dbReference type="PROSITE" id="PS50157"/>
    </source>
</evidence>
<accession>A0ABS8SZH3</accession>
<evidence type="ECO:0000256" key="7">
    <source>
        <dbReference type="PROSITE-ProRule" id="PRU00042"/>
    </source>
</evidence>
<dbReference type="Proteomes" id="UP000823775">
    <property type="component" value="Unassembled WGS sequence"/>
</dbReference>
<dbReference type="PROSITE" id="PS00028">
    <property type="entry name" value="ZINC_FINGER_C2H2_1"/>
    <property type="match status" value="2"/>
</dbReference>
<organism evidence="9 10">
    <name type="scientific">Datura stramonium</name>
    <name type="common">Jimsonweed</name>
    <name type="synonym">Common thornapple</name>
    <dbReference type="NCBI Taxonomy" id="4076"/>
    <lineage>
        <taxon>Eukaryota</taxon>
        <taxon>Viridiplantae</taxon>
        <taxon>Streptophyta</taxon>
        <taxon>Embryophyta</taxon>
        <taxon>Tracheophyta</taxon>
        <taxon>Spermatophyta</taxon>
        <taxon>Magnoliopsida</taxon>
        <taxon>eudicotyledons</taxon>
        <taxon>Gunneridae</taxon>
        <taxon>Pentapetalae</taxon>
        <taxon>asterids</taxon>
        <taxon>lamiids</taxon>
        <taxon>Solanales</taxon>
        <taxon>Solanaceae</taxon>
        <taxon>Solanoideae</taxon>
        <taxon>Datureae</taxon>
        <taxon>Datura</taxon>
    </lineage>
</organism>
<evidence type="ECO:0000256" key="4">
    <source>
        <dbReference type="ARBA" id="ARBA00022833"/>
    </source>
</evidence>
<dbReference type="PROSITE" id="PS50157">
    <property type="entry name" value="ZINC_FINGER_C2H2_2"/>
    <property type="match status" value="2"/>
</dbReference>
<dbReference type="InterPro" id="IPR036236">
    <property type="entry name" value="Znf_C2H2_sf"/>
</dbReference>
<dbReference type="PANTHER" id="PTHR45988">
    <property type="entry name" value="C2H2 TYPE ZINC FINGER TRANSCRIPTION FACTOR FAMILY-RELATED"/>
    <property type="match status" value="1"/>
</dbReference>
<keyword evidence="6" id="KW-0804">Transcription</keyword>
<dbReference type="InterPro" id="IPR013087">
    <property type="entry name" value="Znf_C2H2_type"/>
</dbReference>
<evidence type="ECO:0000313" key="10">
    <source>
        <dbReference type="Proteomes" id="UP000823775"/>
    </source>
</evidence>
<dbReference type="SMART" id="SM00355">
    <property type="entry name" value="ZnF_C2H2"/>
    <property type="match status" value="2"/>
</dbReference>
<feature type="domain" description="C2H2-type" evidence="8">
    <location>
        <begin position="15"/>
        <end position="42"/>
    </location>
</feature>
<gene>
    <name evidence="9" type="ORF">HAX54_052286</name>
</gene>
<reference evidence="9 10" key="1">
    <citation type="journal article" date="2021" name="BMC Genomics">
        <title>Datura genome reveals duplications of psychoactive alkaloid biosynthetic genes and high mutation rate following tissue culture.</title>
        <authorList>
            <person name="Rajewski A."/>
            <person name="Carter-House D."/>
            <person name="Stajich J."/>
            <person name="Litt A."/>
        </authorList>
    </citation>
    <scope>NUCLEOTIDE SEQUENCE [LARGE SCALE GENOMIC DNA]</scope>
    <source>
        <strain evidence="9">AR-01</strain>
    </source>
</reference>
<keyword evidence="2" id="KW-0677">Repeat</keyword>
<keyword evidence="3 7" id="KW-0863">Zinc-finger</keyword>
<name>A0ABS8SZH3_DATST</name>
<evidence type="ECO:0000256" key="1">
    <source>
        <dbReference type="ARBA" id="ARBA00022723"/>
    </source>
</evidence>
<keyword evidence="1" id="KW-0479">Metal-binding</keyword>
<evidence type="ECO:0000313" key="9">
    <source>
        <dbReference type="EMBL" id="MCD7464205.1"/>
    </source>
</evidence>
<evidence type="ECO:0000256" key="2">
    <source>
        <dbReference type="ARBA" id="ARBA00022737"/>
    </source>
</evidence>
<proteinExistence type="predicted"/>
<keyword evidence="4" id="KW-0862">Zinc</keyword>
<keyword evidence="5" id="KW-0805">Transcription regulation</keyword>
<evidence type="ECO:0000256" key="6">
    <source>
        <dbReference type="ARBA" id="ARBA00023163"/>
    </source>
</evidence>
<comment type="caution">
    <text evidence="9">The sequence shown here is derived from an EMBL/GenBank/DDBJ whole genome shotgun (WGS) entry which is preliminary data.</text>
</comment>
<dbReference type="InterPro" id="IPR044653">
    <property type="entry name" value="AZF1/2/3-like"/>
</dbReference>
<feature type="domain" description="C2H2-type" evidence="8">
    <location>
        <begin position="230"/>
        <end position="252"/>
    </location>
</feature>
<dbReference type="EMBL" id="JACEIK010000946">
    <property type="protein sequence ID" value="MCD7464205.1"/>
    <property type="molecule type" value="Genomic_DNA"/>
</dbReference>
<dbReference type="SUPFAM" id="SSF57667">
    <property type="entry name" value="beta-beta-alpha zinc fingers"/>
    <property type="match status" value="1"/>
</dbReference>
<sequence>MDNQDLITNQGIWCYRCRTCSEVFTSTQGLAGHQRKHMFQGTWVRGAPHDKFFCPSAQLPTLYRQLGNRMSTPTVSCGQGRFNHPRPKKPMVQGPHRLLGRPQAMFDPSQQQAMAREPPRPQVFLFGIQLNPNVALAAGPLKSSALPNTVTLTAEWMGRKEINEDEEGYVDDSRSLKIEKGHMAELCGPLSRRQSPQIFATVVFFSSFNEISVMPHQIQGQTGQQGMWMYQCIHCKKNFGSSQAIAGHTKGHFRDGWVKGTPQSKVFVLFSDYQPHLDSTTDSSIPEQQILARLRARLTREEQEVISRLLDSAMEQAKQSSKKSTDVEVIPTKDSEAALAIGTINRNVVSLEDSDDESKNM</sequence>
<evidence type="ECO:0000256" key="3">
    <source>
        <dbReference type="ARBA" id="ARBA00022771"/>
    </source>
</evidence>
<protein>
    <recommendedName>
        <fullName evidence="8">C2H2-type domain-containing protein</fullName>
    </recommendedName>
</protein>
<evidence type="ECO:0000256" key="5">
    <source>
        <dbReference type="ARBA" id="ARBA00023015"/>
    </source>
</evidence>
<keyword evidence="10" id="KW-1185">Reference proteome</keyword>
<dbReference type="PANTHER" id="PTHR45988:SF18">
    <property type="entry name" value="C2H2-TYPE ZINC FINGER FAMILY PROTEIN"/>
    <property type="match status" value="1"/>
</dbReference>